<dbReference type="Gene3D" id="3.90.180.10">
    <property type="entry name" value="Medium-chain alcohol dehydrogenases, catalytic domain"/>
    <property type="match status" value="2"/>
</dbReference>
<dbReference type="PANTHER" id="PTHR43350">
    <property type="entry name" value="NAD-DEPENDENT ALCOHOL DEHYDROGENASE"/>
    <property type="match status" value="1"/>
</dbReference>
<evidence type="ECO:0000256" key="4">
    <source>
        <dbReference type="ARBA" id="ARBA00022833"/>
    </source>
</evidence>
<dbReference type="PATRIC" id="fig|1182568.3.peg.1540"/>
<reference evidence="6 7" key="1">
    <citation type="submission" date="2015-01" db="EMBL/GenBank/DDBJ databases">
        <title>Deinococcus puniceus/DY1/ whole genome sequencing.</title>
        <authorList>
            <person name="Kim M.K."/>
            <person name="Srinivasan S."/>
            <person name="Lee J.-J."/>
        </authorList>
    </citation>
    <scope>NUCLEOTIDE SEQUENCE [LARGE SCALE GENOMIC DNA]</scope>
    <source>
        <strain evidence="6 7">DY1</strain>
    </source>
</reference>
<sequence length="304" mass="33038">MKAQQLRLDGLRRMTWETHQLDAPAEGKVRIRTLLSAVSVASELSVVDGRTAHALPYSLGYQSLGVVEQAGAGVDLAVGTRVVAFYGHASAAIAQASRCIEVPTDITDRTALAAVLGEETAKGIRKVAPRPDERVLIAGAGLLGLLTIFNLTRLGIQDVTVLEPDPERRTLARLFGAEALRPGKTDHDQFDVGFECSASPAGFSELLTCLRPHARACVLSDGNWGQLALPAAFHERELSLVASSDGDNYHAYAAWLWVNAHPLLERLFEVTVSPAELIPMFERLRRWPRPVSVVADWTRGTAFE</sequence>
<dbReference type="GO" id="GO:0016491">
    <property type="term" value="F:oxidoreductase activity"/>
    <property type="evidence" value="ECO:0007669"/>
    <property type="project" value="UniProtKB-KW"/>
</dbReference>
<keyword evidence="7" id="KW-1185">Reference proteome</keyword>
<organism evidence="6 7">
    <name type="scientific">Deinococcus puniceus</name>
    <dbReference type="NCBI Taxonomy" id="1182568"/>
    <lineage>
        <taxon>Bacteria</taxon>
        <taxon>Thermotogati</taxon>
        <taxon>Deinococcota</taxon>
        <taxon>Deinococci</taxon>
        <taxon>Deinococcales</taxon>
        <taxon>Deinococcaceae</taxon>
        <taxon>Deinococcus</taxon>
    </lineage>
</organism>
<comment type="similarity">
    <text evidence="2">Belongs to the zinc-containing alcohol dehydrogenase family.</text>
</comment>
<evidence type="ECO:0000256" key="3">
    <source>
        <dbReference type="ARBA" id="ARBA00022723"/>
    </source>
</evidence>
<dbReference type="SUPFAM" id="SSF50129">
    <property type="entry name" value="GroES-like"/>
    <property type="match status" value="1"/>
</dbReference>
<keyword evidence="3" id="KW-0479">Metal-binding</keyword>
<gene>
    <name evidence="6" type="ORF">SU48_07400</name>
</gene>
<dbReference type="EMBL" id="CP011387">
    <property type="protein sequence ID" value="ANE43625.1"/>
    <property type="molecule type" value="Genomic_DNA"/>
</dbReference>
<dbReference type="AlphaFoldDB" id="A0A172T9C7"/>
<proteinExistence type="inferred from homology"/>
<comment type="cofactor">
    <cofactor evidence="1">
        <name>Zn(2+)</name>
        <dbReference type="ChEBI" id="CHEBI:29105"/>
    </cofactor>
</comment>
<evidence type="ECO:0000256" key="5">
    <source>
        <dbReference type="ARBA" id="ARBA00023002"/>
    </source>
</evidence>
<protein>
    <submittedName>
        <fullName evidence="6">Theronine dehydrogenase</fullName>
    </submittedName>
</protein>
<keyword evidence="4" id="KW-0862">Zinc</keyword>
<dbReference type="PANTHER" id="PTHR43350:SF19">
    <property type="entry name" value="D-GULOSIDE 3-DEHYDROGENASE"/>
    <property type="match status" value="1"/>
</dbReference>
<dbReference type="InterPro" id="IPR036291">
    <property type="entry name" value="NAD(P)-bd_dom_sf"/>
</dbReference>
<dbReference type="SUPFAM" id="SSF51735">
    <property type="entry name" value="NAD(P)-binding Rossmann-fold domains"/>
    <property type="match status" value="1"/>
</dbReference>
<dbReference type="KEGG" id="dpu:SU48_07400"/>
<name>A0A172T9C7_9DEIO</name>
<accession>A0A172T9C7</accession>
<evidence type="ECO:0000313" key="6">
    <source>
        <dbReference type="EMBL" id="ANE43625.1"/>
    </source>
</evidence>
<dbReference type="Proteomes" id="UP000077363">
    <property type="component" value="Chromosome"/>
</dbReference>
<evidence type="ECO:0000256" key="1">
    <source>
        <dbReference type="ARBA" id="ARBA00001947"/>
    </source>
</evidence>
<dbReference type="CDD" id="cd08255">
    <property type="entry name" value="2-desacetyl-2-hydroxyethyl_bacteriochlorophyllide_like"/>
    <property type="match status" value="1"/>
</dbReference>
<keyword evidence="5" id="KW-0560">Oxidoreductase</keyword>
<evidence type="ECO:0000256" key="2">
    <source>
        <dbReference type="ARBA" id="ARBA00008072"/>
    </source>
</evidence>
<evidence type="ECO:0000313" key="7">
    <source>
        <dbReference type="Proteomes" id="UP000077363"/>
    </source>
</evidence>
<dbReference type="Gene3D" id="3.40.50.720">
    <property type="entry name" value="NAD(P)-binding Rossmann-like Domain"/>
    <property type="match status" value="1"/>
</dbReference>
<dbReference type="STRING" id="1182568.SU48_07400"/>
<dbReference type="GO" id="GO:0046872">
    <property type="term" value="F:metal ion binding"/>
    <property type="evidence" value="ECO:0007669"/>
    <property type="project" value="UniProtKB-KW"/>
</dbReference>
<dbReference type="InterPro" id="IPR011032">
    <property type="entry name" value="GroES-like_sf"/>
</dbReference>